<reference evidence="2 3" key="1">
    <citation type="submission" date="2015-05" db="EMBL/GenBank/DDBJ databases">
        <title>Distinctive expansion of gene families associated with plant cell wall degradation and secondary metabolism in the genomes of grapevine trunk pathogens.</title>
        <authorList>
            <person name="Lawrence D.P."/>
            <person name="Travadon R."/>
            <person name="Rolshausen P.E."/>
            <person name="Baumgartner K."/>
        </authorList>
    </citation>
    <scope>NUCLEOTIDE SEQUENCE [LARGE SCALE GENOMIC DNA]</scope>
    <source>
        <strain evidence="2">UCRPC4</strain>
    </source>
</reference>
<protein>
    <recommendedName>
        <fullName evidence="1">F-box domain-containing protein</fullName>
    </recommendedName>
</protein>
<gene>
    <name evidence="2" type="ORF">UCRPC4_g03185</name>
</gene>
<dbReference type="PROSITE" id="PS50181">
    <property type="entry name" value="FBOX"/>
    <property type="match status" value="1"/>
</dbReference>
<name>A0A0G2GGC8_PHACM</name>
<dbReference type="OrthoDB" id="5428321at2759"/>
<feature type="domain" description="F-box" evidence="1">
    <location>
        <begin position="6"/>
        <end position="37"/>
    </location>
</feature>
<accession>A0A0G2GGC8</accession>
<keyword evidence="3" id="KW-1185">Reference proteome</keyword>
<dbReference type="InterPro" id="IPR001810">
    <property type="entry name" value="F-box_dom"/>
</dbReference>
<dbReference type="Proteomes" id="UP000053317">
    <property type="component" value="Unassembled WGS sequence"/>
</dbReference>
<comment type="caution">
    <text evidence="2">The sequence shown here is derived from an EMBL/GenBank/DDBJ whole genome shotgun (WGS) entry which is preliminary data.</text>
</comment>
<dbReference type="EMBL" id="LCWF01000074">
    <property type="protein sequence ID" value="KKY22683.1"/>
    <property type="molecule type" value="Genomic_DNA"/>
</dbReference>
<evidence type="ECO:0000313" key="3">
    <source>
        <dbReference type="Proteomes" id="UP000053317"/>
    </source>
</evidence>
<proteinExistence type="predicted"/>
<reference evidence="2 3" key="2">
    <citation type="submission" date="2015-05" db="EMBL/GenBank/DDBJ databases">
        <authorList>
            <person name="Morales-Cruz A."/>
            <person name="Amrine K.C."/>
            <person name="Cantu D."/>
        </authorList>
    </citation>
    <scope>NUCLEOTIDE SEQUENCE [LARGE SCALE GENOMIC DNA]</scope>
    <source>
        <strain evidence="2">UCRPC4</strain>
    </source>
</reference>
<evidence type="ECO:0000313" key="2">
    <source>
        <dbReference type="EMBL" id="KKY22683.1"/>
    </source>
</evidence>
<sequence length="537" mass="60339">MSAARAGSLGQLPNEILLIVLRLLPIKDVISLQLATRGLLPALKERTDPCEYLKTQGPFTEASDLLEVMSSHGAVLSGSRALEWFVPDSCTNTSDWDFYVPPEPVAVTSVKHALERSGVQFETCLAQADRKLQREGAVTLNRKNIISIAYETYFSAVSGPADPRITRAIFQTYPILQDVWSYIRIDGSVRWIADLQPITIRADGSVTSIPQHSSNDDSQSYDHMASAILSGTARRWDQTVTIQLIVGELDPRARTFNQHTMRFQSVLKQILSFYASHVQCFLSKHVALHMYYRLAAEKISYRWQVPEIIRARADAAVQKYVHRGFQFKSAPENEGAWTPRAVLDDDSFVVELDSNCRLGIKIEPSQVRLNPGMNDPYIWKVIPGKEERFSTIFSKNLSDHSVGAYRELSEGVDEYFEALPSNVHDANVPASLISLKSPDLGFSAQISQLKEEKAKISQDLYEWRDKAVAESEGRAAAERDALQLCEVQQQLQKETRDYAVTVEHLRSTVAKWFQGLEEVMPILEELKAEVSTISHPV</sequence>
<dbReference type="AlphaFoldDB" id="A0A0G2GGC8"/>
<organism evidence="2 3">
    <name type="scientific">Phaeomoniella chlamydospora</name>
    <name type="common">Phaeoacremonium chlamydosporum</name>
    <dbReference type="NCBI Taxonomy" id="158046"/>
    <lineage>
        <taxon>Eukaryota</taxon>
        <taxon>Fungi</taxon>
        <taxon>Dikarya</taxon>
        <taxon>Ascomycota</taxon>
        <taxon>Pezizomycotina</taxon>
        <taxon>Eurotiomycetes</taxon>
        <taxon>Chaetothyriomycetidae</taxon>
        <taxon>Phaeomoniellales</taxon>
        <taxon>Phaeomoniellaceae</taxon>
        <taxon>Phaeomoniella</taxon>
    </lineage>
</organism>
<evidence type="ECO:0000259" key="1">
    <source>
        <dbReference type="PROSITE" id="PS50181"/>
    </source>
</evidence>